<dbReference type="GeneID" id="39990281"/>
<reference evidence="2 3" key="1">
    <citation type="submission" date="2017-03" db="EMBL/GenBank/DDBJ databases">
        <title>An alternative strategy for trypanosome survival in the mammalian bloodstream revealed through genome and transcriptome analysis of the ubiquitous bovine parasite Trypanosoma (Megatrypanum) theileri.</title>
        <authorList>
            <person name="Kelly S."/>
            <person name="Ivens A."/>
            <person name="Mott A."/>
            <person name="O'Neill E."/>
            <person name="Emms D."/>
            <person name="Macleod O."/>
            <person name="Voorheis P."/>
            <person name="Matthews J."/>
            <person name="Matthews K."/>
            <person name="Carrington M."/>
        </authorList>
    </citation>
    <scope>NUCLEOTIDE SEQUENCE [LARGE SCALE GENOMIC DNA]</scope>
    <source>
        <strain evidence="2">Edinburgh</strain>
    </source>
</reference>
<dbReference type="RefSeq" id="XP_028878270.1">
    <property type="nucleotide sequence ID" value="XM_029030501.1"/>
</dbReference>
<evidence type="ECO:0000313" key="2">
    <source>
        <dbReference type="EMBL" id="ORC84204.1"/>
    </source>
</evidence>
<evidence type="ECO:0000256" key="1">
    <source>
        <dbReference type="SAM" id="MobiDB-lite"/>
    </source>
</evidence>
<feature type="non-terminal residue" evidence="2">
    <location>
        <position position="1"/>
    </location>
</feature>
<sequence length="170" mass="18978">VEKTRKAAEAFNNRLTEIEKLANTIISDATEFEPSSAKLSPSSHQTFLDVENVFEAGKREGEDAQSFVAQAKSSVQMTFDAAKKAEKQAKSLNLAVESFQKYLEKHGLKPEEEEADKVTPGNKNEESKLESSHEMKTTMEEENTAQLHHSSHEEVKNVHMNTTNINGITK</sequence>
<dbReference type="EMBL" id="NBCO01000048">
    <property type="protein sequence ID" value="ORC84204.1"/>
    <property type="molecule type" value="Genomic_DNA"/>
</dbReference>
<feature type="compositionally biased region" description="Basic and acidic residues" evidence="1">
    <location>
        <begin position="123"/>
        <end position="139"/>
    </location>
</feature>
<organism evidence="2 3">
    <name type="scientific">Trypanosoma theileri</name>
    <dbReference type="NCBI Taxonomy" id="67003"/>
    <lineage>
        <taxon>Eukaryota</taxon>
        <taxon>Discoba</taxon>
        <taxon>Euglenozoa</taxon>
        <taxon>Kinetoplastea</taxon>
        <taxon>Metakinetoplastina</taxon>
        <taxon>Trypanosomatida</taxon>
        <taxon>Trypanosomatidae</taxon>
        <taxon>Trypanosoma</taxon>
    </lineage>
</organism>
<feature type="region of interest" description="Disordered" evidence="1">
    <location>
        <begin position="105"/>
        <end position="170"/>
    </location>
</feature>
<comment type="caution">
    <text evidence="2">The sequence shown here is derived from an EMBL/GenBank/DDBJ whole genome shotgun (WGS) entry which is preliminary data.</text>
</comment>
<dbReference type="AlphaFoldDB" id="A0A1X0NHG4"/>
<dbReference type="VEuPathDB" id="TriTrypDB:TM35_000481650"/>
<feature type="compositionally biased region" description="Polar residues" evidence="1">
    <location>
        <begin position="159"/>
        <end position="170"/>
    </location>
</feature>
<name>A0A1X0NHG4_9TRYP</name>
<keyword evidence="3" id="KW-1185">Reference proteome</keyword>
<gene>
    <name evidence="2" type="ORF">TM35_000481650</name>
</gene>
<evidence type="ECO:0000313" key="3">
    <source>
        <dbReference type="Proteomes" id="UP000192257"/>
    </source>
</evidence>
<protein>
    <submittedName>
        <fullName evidence="2">Uncharacterized protein</fullName>
    </submittedName>
</protein>
<accession>A0A1X0NHG4</accession>
<dbReference type="Proteomes" id="UP000192257">
    <property type="component" value="Unassembled WGS sequence"/>
</dbReference>
<feature type="non-terminal residue" evidence="2">
    <location>
        <position position="170"/>
    </location>
</feature>
<proteinExistence type="predicted"/>